<keyword evidence="2" id="KW-1185">Reference proteome</keyword>
<proteinExistence type="predicted"/>
<dbReference type="EMBL" id="CZCZ02000014">
    <property type="protein sequence ID" value="CAC5343935.1"/>
    <property type="molecule type" value="Genomic_DNA"/>
</dbReference>
<gene>
    <name evidence="1" type="ORF">PLAN_40350</name>
</gene>
<reference evidence="1" key="1">
    <citation type="submission" date="2020-05" db="EMBL/GenBank/DDBJ databases">
        <authorList>
            <consortium name="Genoscope - CEA"/>
            <person name="William W."/>
        </authorList>
    </citation>
    <scope>NUCLEOTIDE SEQUENCE [LARGE SCALE GENOMIC DNA]</scope>
    <source>
        <strain evidence="1">PCC 7821</strain>
    </source>
</reference>
<accession>A0A6J7ZJ71</accession>
<dbReference type="AlphaFoldDB" id="A0A6J7ZJ71"/>
<evidence type="ECO:0000313" key="1">
    <source>
        <dbReference type="EMBL" id="CAC5343935.1"/>
    </source>
</evidence>
<organism evidence="1 2">
    <name type="scientific">Planktothrix rubescens CCAP 1459/22</name>
    <dbReference type="NCBI Taxonomy" id="329571"/>
    <lineage>
        <taxon>Bacteria</taxon>
        <taxon>Bacillati</taxon>
        <taxon>Cyanobacteriota</taxon>
        <taxon>Cyanophyceae</taxon>
        <taxon>Oscillatoriophycideae</taxon>
        <taxon>Oscillatoriales</taxon>
        <taxon>Microcoleaceae</taxon>
        <taxon>Planktothrix</taxon>
    </lineage>
</organism>
<protein>
    <submittedName>
        <fullName evidence="1">Uncharacterized protein</fullName>
    </submittedName>
</protein>
<name>A0A6J7ZJ71_PLARU</name>
<dbReference type="Proteomes" id="UP000196521">
    <property type="component" value="Chromosome"/>
</dbReference>
<dbReference type="EMBL" id="LR812490">
    <property type="protein sequence ID" value="CAC5343935.1"/>
    <property type="molecule type" value="Genomic_DNA"/>
</dbReference>
<evidence type="ECO:0000313" key="2">
    <source>
        <dbReference type="Proteomes" id="UP000196521"/>
    </source>
</evidence>
<comment type="caution">
    <text evidence="1">The sequence shown here is derived from an EMBL/GenBank/DDBJ whole genome shotgun (WGS) entry which is preliminary data.</text>
</comment>
<sequence>MCKNFKGDLCQSDQNQSSSNFSIIPKVTNFFQENIGYLINLNQN</sequence>